<comment type="similarity">
    <text evidence="2">Belongs to the eukaryotic-type primase large subunit family.</text>
</comment>
<dbReference type="Pfam" id="PF04104">
    <property type="entry name" value="DNA_primase_lrg"/>
    <property type="match status" value="1"/>
</dbReference>
<reference evidence="12" key="1">
    <citation type="submission" date="2021-01" db="EMBL/GenBank/DDBJ databases">
        <authorList>
            <person name="Eckstrom K.M.E."/>
        </authorList>
    </citation>
    <scope>NUCLEOTIDE SEQUENCE</scope>
    <source>
        <strain evidence="12">UVCC 0001</strain>
    </source>
</reference>
<dbReference type="InterPro" id="IPR016558">
    <property type="entry name" value="DNA_primase_lsu_euk"/>
</dbReference>
<evidence type="ECO:0000256" key="7">
    <source>
        <dbReference type="ARBA" id="ARBA00023004"/>
    </source>
</evidence>
<sequence length="396" mass="44375">MAANTVGSSASKSALKGSEPRPPTVSLSMYADLPAGEICLEEFEQAALDRLRVLKGLDELKAKGFRPDQLQDKALQLVEAHLRAPTREASARKDVVSHFVLRLAYCRTEDLRRWFLAQECDLFRARFRALLPSEQKAFVASQGLGFAPLTRAEFQEVEDRLRAVWMAVTGSPQAVNLAFGGSAPHENFYKVPFEAVPDLVGSRRVFLKDGFAFVSCDQAASLVVQPFRTRLSKALIVTARRWSRTIAPAEAERLAPIVESLSQRYLGPDYSDPEKRGVLGQITAADIPRLDQESFPLCMHSMFQALRSSHHLKHDGRMQFGLFLKGIGLPLEEAIRFWRAEMAPVAPGEKFDKEFLYNVRHNYGKEGNRRDYTPYTCAKIISSTPGTVRAPWASFR</sequence>
<organism evidence="12 13">
    <name type="scientific">Prototheca wickerhamii</name>
    <dbReference type="NCBI Taxonomy" id="3111"/>
    <lineage>
        <taxon>Eukaryota</taxon>
        <taxon>Viridiplantae</taxon>
        <taxon>Chlorophyta</taxon>
        <taxon>core chlorophytes</taxon>
        <taxon>Trebouxiophyceae</taxon>
        <taxon>Chlorellales</taxon>
        <taxon>Chlorellaceae</taxon>
        <taxon>Prototheca</taxon>
    </lineage>
</organism>
<dbReference type="GO" id="GO:0003677">
    <property type="term" value="F:DNA binding"/>
    <property type="evidence" value="ECO:0007669"/>
    <property type="project" value="UniProtKB-KW"/>
</dbReference>
<evidence type="ECO:0000313" key="12">
    <source>
        <dbReference type="EMBL" id="KAK2078266.1"/>
    </source>
</evidence>
<dbReference type="Proteomes" id="UP001255856">
    <property type="component" value="Unassembled WGS sequence"/>
</dbReference>
<protein>
    <recommendedName>
        <fullName evidence="11">DNA primase large subunit C-terminal domain-containing protein</fullName>
    </recommendedName>
</protein>
<keyword evidence="7" id="KW-0408">Iron</keyword>
<keyword evidence="13" id="KW-1185">Reference proteome</keyword>
<keyword evidence="6" id="KW-0479">Metal-binding</keyword>
<keyword evidence="9" id="KW-0238">DNA-binding</keyword>
<evidence type="ECO:0000256" key="1">
    <source>
        <dbReference type="ARBA" id="ARBA00001966"/>
    </source>
</evidence>
<dbReference type="Gene3D" id="1.20.930.80">
    <property type="match status" value="1"/>
</dbReference>
<evidence type="ECO:0000259" key="11">
    <source>
        <dbReference type="Pfam" id="PF04104"/>
    </source>
</evidence>
<evidence type="ECO:0000256" key="9">
    <source>
        <dbReference type="ARBA" id="ARBA00023125"/>
    </source>
</evidence>
<dbReference type="CDD" id="cd07322">
    <property type="entry name" value="PriL_PriS_Eukaryotic"/>
    <property type="match status" value="1"/>
</dbReference>
<dbReference type="Pfam" id="PF26466">
    <property type="entry name" value="DNA_primase_lrg_N"/>
    <property type="match status" value="1"/>
</dbReference>
<proteinExistence type="inferred from homology"/>
<comment type="caution">
    <text evidence="12">The sequence shown here is derived from an EMBL/GenBank/DDBJ whole genome shotgun (WGS) entry which is preliminary data.</text>
</comment>
<evidence type="ECO:0000256" key="6">
    <source>
        <dbReference type="ARBA" id="ARBA00022723"/>
    </source>
</evidence>
<evidence type="ECO:0000256" key="10">
    <source>
        <dbReference type="SAM" id="MobiDB-lite"/>
    </source>
</evidence>
<name>A0AAD9IIC6_PROWI</name>
<evidence type="ECO:0000256" key="5">
    <source>
        <dbReference type="ARBA" id="ARBA00022705"/>
    </source>
</evidence>
<dbReference type="PANTHER" id="PTHR10537:SF3">
    <property type="entry name" value="DNA PRIMASE LARGE SUBUNIT"/>
    <property type="match status" value="1"/>
</dbReference>
<evidence type="ECO:0000256" key="8">
    <source>
        <dbReference type="ARBA" id="ARBA00023014"/>
    </source>
</evidence>
<feature type="region of interest" description="Disordered" evidence="10">
    <location>
        <begin position="1"/>
        <end position="22"/>
    </location>
</feature>
<dbReference type="GO" id="GO:0005658">
    <property type="term" value="C:alpha DNA polymerase:primase complex"/>
    <property type="evidence" value="ECO:0007669"/>
    <property type="project" value="TreeGrafter"/>
</dbReference>
<keyword evidence="4" id="KW-0639">Primosome</keyword>
<evidence type="ECO:0000256" key="4">
    <source>
        <dbReference type="ARBA" id="ARBA00022515"/>
    </source>
</evidence>
<dbReference type="GO" id="GO:0006269">
    <property type="term" value="P:DNA replication, synthesis of primer"/>
    <property type="evidence" value="ECO:0007669"/>
    <property type="project" value="UniProtKB-KW"/>
</dbReference>
<dbReference type="EMBL" id="JASFZW010000005">
    <property type="protein sequence ID" value="KAK2078266.1"/>
    <property type="molecule type" value="Genomic_DNA"/>
</dbReference>
<dbReference type="InterPro" id="IPR058560">
    <property type="entry name" value="DNA_primase_C"/>
</dbReference>
<gene>
    <name evidence="12" type="ORF">QBZ16_004135</name>
</gene>
<evidence type="ECO:0000256" key="3">
    <source>
        <dbReference type="ARBA" id="ARBA00022485"/>
    </source>
</evidence>
<keyword evidence="3" id="KW-0004">4Fe-4S</keyword>
<evidence type="ECO:0000313" key="13">
    <source>
        <dbReference type="Proteomes" id="UP001255856"/>
    </source>
</evidence>
<comment type="cofactor">
    <cofactor evidence="1">
        <name>[4Fe-4S] cluster</name>
        <dbReference type="ChEBI" id="CHEBI:49883"/>
    </cofactor>
</comment>
<dbReference type="GO" id="GO:0051539">
    <property type="term" value="F:4 iron, 4 sulfur cluster binding"/>
    <property type="evidence" value="ECO:0007669"/>
    <property type="project" value="UniProtKB-KW"/>
</dbReference>
<dbReference type="AlphaFoldDB" id="A0AAD9IIC6"/>
<keyword evidence="5" id="KW-0235">DNA replication</keyword>
<accession>A0AAD9IIC6</accession>
<dbReference type="GO" id="GO:0046872">
    <property type="term" value="F:metal ion binding"/>
    <property type="evidence" value="ECO:0007669"/>
    <property type="project" value="UniProtKB-KW"/>
</dbReference>
<keyword evidence="8" id="KW-0411">Iron-sulfur</keyword>
<dbReference type="GO" id="GO:0006270">
    <property type="term" value="P:DNA replication initiation"/>
    <property type="evidence" value="ECO:0007669"/>
    <property type="project" value="TreeGrafter"/>
</dbReference>
<dbReference type="PANTHER" id="PTHR10537">
    <property type="entry name" value="DNA PRIMASE LARGE SUBUNIT"/>
    <property type="match status" value="1"/>
</dbReference>
<dbReference type="InterPro" id="IPR007238">
    <property type="entry name" value="DNA_primase_lsu_euk/arc"/>
</dbReference>
<evidence type="ECO:0000256" key="2">
    <source>
        <dbReference type="ARBA" id="ARBA00010564"/>
    </source>
</evidence>
<feature type="domain" description="DNA primase large subunit C-terminal" evidence="11">
    <location>
        <begin position="290"/>
        <end position="386"/>
    </location>
</feature>
<feature type="compositionally biased region" description="Low complexity" evidence="10">
    <location>
        <begin position="7"/>
        <end position="17"/>
    </location>
</feature>